<evidence type="ECO:0000313" key="8">
    <source>
        <dbReference type="Proteomes" id="UP001329915"/>
    </source>
</evidence>
<evidence type="ECO:0000313" key="7">
    <source>
        <dbReference type="EMBL" id="WRO23628.1"/>
    </source>
</evidence>
<accession>A0AAU0UT56</accession>
<dbReference type="CDD" id="cd16098">
    <property type="entry name" value="FliS"/>
    <property type="match status" value="1"/>
</dbReference>
<dbReference type="Pfam" id="PF02561">
    <property type="entry name" value="FliS"/>
    <property type="match status" value="1"/>
</dbReference>
<sequence>MNSALNAYKKNQVQTISQEKLVLMLYDGAVKFTLNAIEALDDKDISRANENFIRCQDIILELMSGINWETGELAQSFYTIYEYMHHSLMQANIKKDKQIAVEVCGMARELRDVWSQMLGEAQGTKDYSTQKRNLSISG</sequence>
<dbReference type="PANTHER" id="PTHR34773">
    <property type="entry name" value="FLAGELLAR SECRETION CHAPERONE FLIS"/>
    <property type="match status" value="1"/>
</dbReference>
<dbReference type="PIRSF" id="PIRSF039090">
    <property type="entry name" value="Flis"/>
    <property type="match status" value="1"/>
</dbReference>
<evidence type="ECO:0000256" key="5">
    <source>
        <dbReference type="ARBA" id="ARBA00023186"/>
    </source>
</evidence>
<dbReference type="GO" id="GO:0071973">
    <property type="term" value="P:bacterial-type flagellum-dependent cell motility"/>
    <property type="evidence" value="ECO:0007669"/>
    <property type="project" value="TreeGrafter"/>
</dbReference>
<dbReference type="InterPro" id="IPR003713">
    <property type="entry name" value="FliS"/>
</dbReference>
<name>A0AAU0UT56_9FIRM</name>
<organism evidence="7 8">
    <name type="scientific">Metallumcola ferriviriculae</name>
    <dbReference type="NCBI Taxonomy" id="3039180"/>
    <lineage>
        <taxon>Bacteria</taxon>
        <taxon>Bacillati</taxon>
        <taxon>Bacillota</taxon>
        <taxon>Clostridia</taxon>
        <taxon>Neomoorellales</taxon>
        <taxon>Desulfitibacteraceae</taxon>
        <taxon>Metallumcola</taxon>
    </lineage>
</organism>
<protein>
    <recommendedName>
        <fullName evidence="6">Flagellar secretion chaperone FliS</fullName>
    </recommendedName>
</protein>
<dbReference type="SUPFAM" id="SSF101116">
    <property type="entry name" value="Flagellar export chaperone FliS"/>
    <property type="match status" value="1"/>
</dbReference>
<keyword evidence="4 6" id="KW-1005">Bacterial flagellum biogenesis</keyword>
<dbReference type="PANTHER" id="PTHR34773:SF1">
    <property type="entry name" value="FLAGELLAR SECRETION CHAPERONE FLIS"/>
    <property type="match status" value="1"/>
</dbReference>
<comment type="similarity">
    <text evidence="2 6">Belongs to the FliS family.</text>
</comment>
<dbReference type="Gene3D" id="1.20.120.340">
    <property type="entry name" value="Flagellar protein FliS"/>
    <property type="match status" value="1"/>
</dbReference>
<keyword evidence="7" id="KW-0969">Cilium</keyword>
<evidence type="ECO:0000256" key="1">
    <source>
        <dbReference type="ARBA" id="ARBA00004514"/>
    </source>
</evidence>
<comment type="subcellular location">
    <subcellularLocation>
        <location evidence="1 6">Cytoplasm</location>
        <location evidence="1 6">Cytosol</location>
    </subcellularLocation>
</comment>
<keyword evidence="5" id="KW-0143">Chaperone</keyword>
<reference evidence="7 8" key="1">
    <citation type="submission" date="2023-04" db="EMBL/GenBank/DDBJ databases">
        <authorList>
            <person name="Hsu D."/>
        </authorList>
    </citation>
    <scope>NUCLEOTIDE SEQUENCE [LARGE SCALE GENOMIC DNA]</scope>
    <source>
        <strain evidence="7 8">MK1</strain>
    </source>
</reference>
<dbReference type="EMBL" id="CP121694">
    <property type="protein sequence ID" value="WRO23628.1"/>
    <property type="molecule type" value="Genomic_DNA"/>
</dbReference>
<dbReference type="Proteomes" id="UP001329915">
    <property type="component" value="Chromosome"/>
</dbReference>
<dbReference type="KEGG" id="dbc:MFMK1_003493"/>
<dbReference type="InterPro" id="IPR036584">
    <property type="entry name" value="FliS_sf"/>
</dbReference>
<keyword evidence="3 6" id="KW-0963">Cytoplasm</keyword>
<dbReference type="RefSeq" id="WP_366923005.1">
    <property type="nucleotide sequence ID" value="NZ_CP121694.1"/>
</dbReference>
<proteinExistence type="inferred from homology"/>
<evidence type="ECO:0000256" key="3">
    <source>
        <dbReference type="ARBA" id="ARBA00022490"/>
    </source>
</evidence>
<dbReference type="NCBIfam" id="TIGR00208">
    <property type="entry name" value="fliS"/>
    <property type="match status" value="1"/>
</dbReference>
<evidence type="ECO:0000256" key="6">
    <source>
        <dbReference type="PIRNR" id="PIRNR039090"/>
    </source>
</evidence>
<gene>
    <name evidence="7" type="primary">fliS</name>
    <name evidence="7" type="ORF">MFMK1_003493</name>
</gene>
<keyword evidence="7" id="KW-0966">Cell projection</keyword>
<keyword evidence="8" id="KW-1185">Reference proteome</keyword>
<dbReference type="AlphaFoldDB" id="A0AAU0UT56"/>
<dbReference type="GO" id="GO:0005829">
    <property type="term" value="C:cytosol"/>
    <property type="evidence" value="ECO:0007669"/>
    <property type="project" value="UniProtKB-SubCell"/>
</dbReference>
<keyword evidence="7" id="KW-0282">Flagellum</keyword>
<evidence type="ECO:0000256" key="2">
    <source>
        <dbReference type="ARBA" id="ARBA00008787"/>
    </source>
</evidence>
<dbReference type="GO" id="GO:0044780">
    <property type="term" value="P:bacterial-type flagellum assembly"/>
    <property type="evidence" value="ECO:0007669"/>
    <property type="project" value="InterPro"/>
</dbReference>
<evidence type="ECO:0000256" key="4">
    <source>
        <dbReference type="ARBA" id="ARBA00022795"/>
    </source>
</evidence>